<accession>A0ABP1PDV6</accession>
<name>A0ABP1PDV6_XYLVO</name>
<sequence length="275" mass="32723">MLNRRPTKIFKHLKQIIDISRRTRNLIQHNVPQLFYNNYEAITFFIKYLRKRQALSEPVSQKTEEKRSIVEYLMILGTSDFSFSLKEWWAKKLDEMRRSVEKDTYERYIRLGPDLAAAMFVIKIGGKVKFKGENEWIDRTKKERISKFPKKFDPNYILDELDLNKYPLRYEHLHFIFNLYYLRSLSLKGCRTIDDWALDKLSAEFPMLEYLNISECKNVTEKGLGALYRMPNLKAIIVTNFQGTAAFDLTCFLLEDVNPYLQCIVQQPKYKSLPK</sequence>
<protein>
    <recommendedName>
        <fullName evidence="3">Mitochondrial ATP synthase regulatory component factor B</fullName>
    </recommendedName>
</protein>
<dbReference type="InterPro" id="IPR032675">
    <property type="entry name" value="LRR_dom_sf"/>
</dbReference>
<dbReference type="Proteomes" id="UP001642520">
    <property type="component" value="Unassembled WGS sequence"/>
</dbReference>
<organism evidence="1 2">
    <name type="scientific">Xylocopa violacea</name>
    <name type="common">Violet carpenter bee</name>
    <name type="synonym">Apis violacea</name>
    <dbReference type="NCBI Taxonomy" id="135666"/>
    <lineage>
        <taxon>Eukaryota</taxon>
        <taxon>Metazoa</taxon>
        <taxon>Ecdysozoa</taxon>
        <taxon>Arthropoda</taxon>
        <taxon>Hexapoda</taxon>
        <taxon>Insecta</taxon>
        <taxon>Pterygota</taxon>
        <taxon>Neoptera</taxon>
        <taxon>Endopterygota</taxon>
        <taxon>Hymenoptera</taxon>
        <taxon>Apocrita</taxon>
        <taxon>Aculeata</taxon>
        <taxon>Apoidea</taxon>
        <taxon>Anthophila</taxon>
        <taxon>Apidae</taxon>
        <taxon>Xylocopa</taxon>
        <taxon>Xylocopa</taxon>
    </lineage>
</organism>
<dbReference type="Gene3D" id="3.80.10.10">
    <property type="entry name" value="Ribonuclease Inhibitor"/>
    <property type="match status" value="1"/>
</dbReference>
<reference evidence="1 2" key="1">
    <citation type="submission" date="2024-08" db="EMBL/GenBank/DDBJ databases">
        <authorList>
            <person name="Will J Nash"/>
            <person name="Angela Man"/>
            <person name="Seanna McTaggart"/>
            <person name="Kendall Baker"/>
            <person name="Tom Barker"/>
            <person name="Leah Catchpole"/>
            <person name="Alex Durrant"/>
            <person name="Karim Gharbi"/>
            <person name="Naomi Irish"/>
            <person name="Gemy Kaithakottil"/>
            <person name="Debby Ku"/>
            <person name="Aaliyah Providence"/>
            <person name="Felix Shaw"/>
            <person name="David Swarbreck"/>
            <person name="Chris Watkins"/>
            <person name="Ann M. McCartney"/>
            <person name="Giulio Formenti"/>
            <person name="Alice Mouton"/>
            <person name="Noel Vella"/>
            <person name="Bjorn M von Reumont"/>
            <person name="Adriana Vella"/>
            <person name="Wilfried Haerty"/>
        </authorList>
    </citation>
    <scope>NUCLEOTIDE SEQUENCE [LARGE SCALE GENOMIC DNA]</scope>
</reference>
<evidence type="ECO:0000313" key="2">
    <source>
        <dbReference type="Proteomes" id="UP001642520"/>
    </source>
</evidence>
<dbReference type="EMBL" id="CAXAJV020001301">
    <property type="protein sequence ID" value="CAL7951379.1"/>
    <property type="molecule type" value="Genomic_DNA"/>
</dbReference>
<proteinExistence type="predicted"/>
<gene>
    <name evidence="1" type="ORF">XYLVIOL_LOCUS10474</name>
</gene>
<evidence type="ECO:0008006" key="3">
    <source>
        <dbReference type="Google" id="ProtNLM"/>
    </source>
</evidence>
<evidence type="ECO:0000313" key="1">
    <source>
        <dbReference type="EMBL" id="CAL7951379.1"/>
    </source>
</evidence>
<keyword evidence="2" id="KW-1185">Reference proteome</keyword>
<comment type="caution">
    <text evidence="1">The sequence shown here is derived from an EMBL/GenBank/DDBJ whole genome shotgun (WGS) entry which is preliminary data.</text>
</comment>
<dbReference type="SUPFAM" id="SSF52047">
    <property type="entry name" value="RNI-like"/>
    <property type="match status" value="1"/>
</dbReference>